<dbReference type="PANTHER" id="PTHR11760:SF32">
    <property type="entry name" value="SMALL RIBOSOMAL SUBUNIT PROTEIN US3"/>
    <property type="match status" value="1"/>
</dbReference>
<comment type="function">
    <text evidence="6">Binds the lower part of the 30S subunit head.</text>
</comment>
<dbReference type="InterPro" id="IPR036419">
    <property type="entry name" value="Ribosomal_S3_C_sf"/>
</dbReference>
<evidence type="ECO:0000256" key="3">
    <source>
        <dbReference type="ARBA" id="ARBA00022884"/>
    </source>
</evidence>
<feature type="region of interest" description="Disordered" evidence="7">
    <location>
        <begin position="201"/>
        <end position="220"/>
    </location>
</feature>
<accession>A0A133V8M7</accession>
<keyword evidence="2 6" id="KW-0699">rRNA-binding</keyword>
<dbReference type="Pfam" id="PF00189">
    <property type="entry name" value="Ribosomal_S3_C"/>
    <property type="match status" value="1"/>
</dbReference>
<evidence type="ECO:0000256" key="1">
    <source>
        <dbReference type="ARBA" id="ARBA00010761"/>
    </source>
</evidence>
<dbReference type="GO" id="GO:0006412">
    <property type="term" value="P:translation"/>
    <property type="evidence" value="ECO:0007669"/>
    <property type="project" value="UniProtKB-UniRule"/>
</dbReference>
<dbReference type="SUPFAM" id="SSF54814">
    <property type="entry name" value="Prokaryotic type KH domain (KH-domain type II)"/>
    <property type="match status" value="1"/>
</dbReference>
<name>A0A133V8M7_9EURY</name>
<dbReference type="SUPFAM" id="SSF54821">
    <property type="entry name" value="Ribosomal protein S3 C-terminal domain"/>
    <property type="match status" value="1"/>
</dbReference>
<proteinExistence type="inferred from homology"/>
<keyword evidence="10" id="KW-1185">Reference proteome</keyword>
<evidence type="ECO:0000256" key="4">
    <source>
        <dbReference type="ARBA" id="ARBA00022980"/>
    </source>
</evidence>
<keyword evidence="5 6" id="KW-0687">Ribonucleoprotein</keyword>
<dbReference type="FunFam" id="3.30.300.20:FF:000001">
    <property type="entry name" value="30S ribosomal protein S3"/>
    <property type="match status" value="1"/>
</dbReference>
<dbReference type="Gene3D" id="3.30.300.20">
    <property type="match status" value="1"/>
</dbReference>
<dbReference type="Proteomes" id="UP000070400">
    <property type="component" value="Unassembled WGS sequence"/>
</dbReference>
<dbReference type="PROSITE" id="PS50823">
    <property type="entry name" value="KH_TYPE_2"/>
    <property type="match status" value="1"/>
</dbReference>
<dbReference type="NCBIfam" id="TIGR01008">
    <property type="entry name" value="uS3_euk_arch"/>
    <property type="match status" value="1"/>
</dbReference>
<evidence type="ECO:0000313" key="10">
    <source>
        <dbReference type="Proteomes" id="UP000070400"/>
    </source>
</evidence>
<dbReference type="EMBL" id="LHXX01000003">
    <property type="protein sequence ID" value="KXB02803.1"/>
    <property type="molecule type" value="Genomic_DNA"/>
</dbReference>
<evidence type="ECO:0000259" key="8">
    <source>
        <dbReference type="PROSITE" id="PS50823"/>
    </source>
</evidence>
<protein>
    <recommendedName>
        <fullName evidence="6">Small ribosomal subunit protein uS3</fullName>
    </recommendedName>
</protein>
<dbReference type="InterPro" id="IPR057258">
    <property type="entry name" value="Ribosomal_uS3"/>
</dbReference>
<dbReference type="AlphaFoldDB" id="A0A133V8M7"/>
<dbReference type="InterPro" id="IPR015946">
    <property type="entry name" value="KH_dom-like_a/b"/>
</dbReference>
<dbReference type="PANTHER" id="PTHR11760">
    <property type="entry name" value="30S/40S RIBOSOMAL PROTEIN S3"/>
    <property type="match status" value="1"/>
</dbReference>
<sequence length="220" mass="24402">MSIEDIFVEKGRKRARLEEFLMENLKGAGYGGADVRRTPTGTRITLYVERPGVAIGRSGRAIHDLTDELADKLGIENPQIEVSEIDTPEFNASVMAERVAFLLSRGIYFRRAGYSTLRRIMDAGARGAEIVISGKLTGNYAREERFYDGYLKKAGERASRLVSTGHAVAKLPVGTIGVKVRIMPPGISILDESGILKEELEEAVEESDEEIEEKSKEIRR</sequence>
<dbReference type="NCBIfam" id="NF003219">
    <property type="entry name" value="PRK04191.1"/>
    <property type="match status" value="1"/>
</dbReference>
<dbReference type="InterPro" id="IPR009019">
    <property type="entry name" value="KH_sf_prok-type"/>
</dbReference>
<comment type="subunit">
    <text evidence="6">Part of the 30S ribosomal subunit.</text>
</comment>
<dbReference type="Pfam" id="PF07650">
    <property type="entry name" value="KH_2"/>
    <property type="match status" value="1"/>
</dbReference>
<evidence type="ECO:0000256" key="5">
    <source>
        <dbReference type="ARBA" id="ARBA00023274"/>
    </source>
</evidence>
<dbReference type="InterPro" id="IPR005703">
    <property type="entry name" value="Ribosomal_uS3_euk/arc"/>
</dbReference>
<comment type="caution">
    <text evidence="9">The sequence shown here is derived from an EMBL/GenBank/DDBJ whole genome shotgun (WGS) entry which is preliminary data.</text>
</comment>
<comment type="similarity">
    <text evidence="1 6">Belongs to the universal ribosomal protein uS3 family.</text>
</comment>
<keyword evidence="3 6" id="KW-0694">RNA-binding</keyword>
<keyword evidence="4 6" id="KW-0689">Ribosomal protein</keyword>
<dbReference type="GO" id="GO:0022627">
    <property type="term" value="C:cytosolic small ribosomal subunit"/>
    <property type="evidence" value="ECO:0007669"/>
    <property type="project" value="UniProtKB-UniRule"/>
</dbReference>
<feature type="domain" description="KH type-2" evidence="8">
    <location>
        <begin position="17"/>
        <end position="86"/>
    </location>
</feature>
<dbReference type="InterPro" id="IPR027488">
    <property type="entry name" value="Ribosomal_uS3_arc"/>
</dbReference>
<organism evidence="9 10">
    <name type="scientific">candidate division MSBL1 archaeon SCGC-AAA261D19</name>
    <dbReference type="NCBI Taxonomy" id="1698273"/>
    <lineage>
        <taxon>Archaea</taxon>
        <taxon>Methanobacteriati</taxon>
        <taxon>Methanobacteriota</taxon>
        <taxon>candidate division MSBL1</taxon>
    </lineage>
</organism>
<evidence type="ECO:0000313" key="9">
    <source>
        <dbReference type="EMBL" id="KXB02803.1"/>
    </source>
</evidence>
<dbReference type="InterPro" id="IPR004044">
    <property type="entry name" value="KH_dom_type_2"/>
</dbReference>
<dbReference type="CDD" id="cd02411">
    <property type="entry name" value="KH-II_30S_S3_arch"/>
    <property type="match status" value="1"/>
</dbReference>
<gene>
    <name evidence="6" type="primary">rps3</name>
    <name evidence="9" type="ORF">AKJ43_00435</name>
</gene>
<dbReference type="GO" id="GO:0019843">
    <property type="term" value="F:rRNA binding"/>
    <property type="evidence" value="ECO:0007669"/>
    <property type="project" value="UniProtKB-UniRule"/>
</dbReference>
<feature type="compositionally biased region" description="Acidic residues" evidence="7">
    <location>
        <begin position="201"/>
        <end position="212"/>
    </location>
</feature>
<dbReference type="HAMAP" id="MF_01309_A">
    <property type="entry name" value="Ribosomal_uS3_A"/>
    <property type="match status" value="1"/>
</dbReference>
<evidence type="ECO:0000256" key="2">
    <source>
        <dbReference type="ARBA" id="ARBA00022730"/>
    </source>
</evidence>
<reference evidence="9 10" key="1">
    <citation type="journal article" date="2016" name="Sci. Rep.">
        <title>Metabolic traits of an uncultured archaeal lineage -MSBL1- from brine pools of the Red Sea.</title>
        <authorList>
            <person name="Mwirichia R."/>
            <person name="Alam I."/>
            <person name="Rashid M."/>
            <person name="Vinu M."/>
            <person name="Ba-Alawi W."/>
            <person name="Anthony Kamau A."/>
            <person name="Kamanda Ngugi D."/>
            <person name="Goker M."/>
            <person name="Klenk H.P."/>
            <person name="Bajic V."/>
            <person name="Stingl U."/>
        </authorList>
    </citation>
    <scope>NUCLEOTIDE SEQUENCE [LARGE SCALE GENOMIC DNA]</scope>
    <source>
        <strain evidence="9">SCGC-AAA261D19</strain>
    </source>
</reference>
<evidence type="ECO:0000256" key="7">
    <source>
        <dbReference type="SAM" id="MobiDB-lite"/>
    </source>
</evidence>
<dbReference type="GO" id="GO:0003735">
    <property type="term" value="F:structural constituent of ribosome"/>
    <property type="evidence" value="ECO:0007669"/>
    <property type="project" value="UniProtKB-UniRule"/>
</dbReference>
<dbReference type="InterPro" id="IPR001351">
    <property type="entry name" value="Ribosomal_uS3_C"/>
</dbReference>
<evidence type="ECO:0000256" key="6">
    <source>
        <dbReference type="HAMAP-Rule" id="MF_01309"/>
    </source>
</evidence>
<dbReference type="Gene3D" id="3.30.1140.32">
    <property type="entry name" value="Ribosomal protein S3, C-terminal domain"/>
    <property type="match status" value="1"/>
</dbReference>